<reference evidence="1 2" key="1">
    <citation type="submission" date="2016-11" db="EMBL/GenBank/DDBJ databases">
        <authorList>
            <person name="Jaros S."/>
            <person name="Januszkiewicz K."/>
            <person name="Wedrychowicz H."/>
        </authorList>
    </citation>
    <scope>NUCLEOTIDE SEQUENCE [LARGE SCALE GENOMIC DNA]</scope>
    <source>
        <strain evidence="1 2">OK807</strain>
    </source>
</reference>
<gene>
    <name evidence="1" type="ORF">SAMN02787144_1004283</name>
</gene>
<dbReference type="EMBL" id="FPJO01000004">
    <property type="protein sequence ID" value="SFX61007.1"/>
    <property type="molecule type" value="Genomic_DNA"/>
</dbReference>
<accession>A0A1K1YGP8</accession>
<dbReference type="RefSeq" id="WP_177328083.1">
    <property type="nucleotide sequence ID" value="NZ_CP108276.1"/>
</dbReference>
<evidence type="ECO:0000313" key="1">
    <source>
        <dbReference type="EMBL" id="SFX61007.1"/>
    </source>
</evidence>
<dbReference type="AlphaFoldDB" id="A0A1K1YGP8"/>
<evidence type="ECO:0000313" key="2">
    <source>
        <dbReference type="Proteomes" id="UP000181909"/>
    </source>
</evidence>
<proteinExistence type="predicted"/>
<organism evidence="1 2">
    <name type="scientific">Streptomyces atratus</name>
    <dbReference type="NCBI Taxonomy" id="1893"/>
    <lineage>
        <taxon>Bacteria</taxon>
        <taxon>Bacillati</taxon>
        <taxon>Actinomycetota</taxon>
        <taxon>Actinomycetes</taxon>
        <taxon>Kitasatosporales</taxon>
        <taxon>Streptomycetaceae</taxon>
        <taxon>Streptomyces</taxon>
    </lineage>
</organism>
<sequence>MEEIAGSAVVRVLKGVGWLAFNVVGTVGDVLATHIPWNKRSGRSSTDK</sequence>
<protein>
    <submittedName>
        <fullName evidence="1">Uncharacterized protein</fullName>
    </submittedName>
</protein>
<dbReference type="Proteomes" id="UP000181909">
    <property type="component" value="Unassembled WGS sequence"/>
</dbReference>
<name>A0A1K1YGP8_STRAR</name>